<dbReference type="EMBL" id="JAQMWT010000379">
    <property type="protein sequence ID" value="KAJ8602507.1"/>
    <property type="molecule type" value="Genomic_DNA"/>
</dbReference>
<dbReference type="SMART" id="SM00312">
    <property type="entry name" value="PX"/>
    <property type="match status" value="1"/>
</dbReference>
<dbReference type="GO" id="GO:0035091">
    <property type="term" value="F:phosphatidylinositol binding"/>
    <property type="evidence" value="ECO:0007669"/>
    <property type="project" value="InterPro"/>
</dbReference>
<dbReference type="CDD" id="cd06093">
    <property type="entry name" value="PX_domain"/>
    <property type="match status" value="1"/>
</dbReference>
<dbReference type="Gene3D" id="3.30.1520.10">
    <property type="entry name" value="Phox-like domain"/>
    <property type="match status" value="1"/>
</dbReference>
<dbReference type="AlphaFoldDB" id="A0AAD7XK83"/>
<gene>
    <name evidence="2" type="ORF">CTAYLR_001266</name>
</gene>
<dbReference type="Pfam" id="PF00787">
    <property type="entry name" value="PX"/>
    <property type="match status" value="1"/>
</dbReference>
<evidence type="ECO:0000259" key="1">
    <source>
        <dbReference type="PROSITE" id="PS50195"/>
    </source>
</evidence>
<reference evidence="2" key="1">
    <citation type="submission" date="2023-01" db="EMBL/GenBank/DDBJ databases">
        <title>Metagenome sequencing of chrysophaentin producing Chrysophaeum taylorii.</title>
        <authorList>
            <person name="Davison J."/>
            <person name="Bewley C."/>
        </authorList>
    </citation>
    <scope>NUCLEOTIDE SEQUENCE</scope>
    <source>
        <strain evidence="2">NIES-1699</strain>
    </source>
</reference>
<protein>
    <recommendedName>
        <fullName evidence="1">PX domain-containing protein</fullName>
    </recommendedName>
</protein>
<evidence type="ECO:0000313" key="3">
    <source>
        <dbReference type="Proteomes" id="UP001230188"/>
    </source>
</evidence>
<feature type="domain" description="PX" evidence="1">
    <location>
        <begin position="20"/>
        <end position="130"/>
    </location>
</feature>
<comment type="caution">
    <text evidence="2">The sequence shown here is derived from an EMBL/GenBank/DDBJ whole genome shotgun (WGS) entry which is preliminary data.</text>
</comment>
<dbReference type="InterPro" id="IPR001683">
    <property type="entry name" value="PX_dom"/>
</dbReference>
<name>A0AAD7XK83_9STRA</name>
<sequence length="176" mass="19709">MSEGGARVSPREAPRGKLIVTMPASSVCTRCDPNTNTKFISFDVVVEAGSEQWVVHRRYTDFCALAEAMGTTSTALPKLPPKRIWGNFDAKVLEGRRQELERYVQSLLDDAILRDEDALLDFLGFMHGARHLEDFPYSVRSGQYALPRLRKLRSRNDLRGANPIAPELCGPRCAVM</sequence>
<accession>A0AAD7XK83</accession>
<organism evidence="2 3">
    <name type="scientific">Chrysophaeum taylorii</name>
    <dbReference type="NCBI Taxonomy" id="2483200"/>
    <lineage>
        <taxon>Eukaryota</taxon>
        <taxon>Sar</taxon>
        <taxon>Stramenopiles</taxon>
        <taxon>Ochrophyta</taxon>
        <taxon>Pelagophyceae</taxon>
        <taxon>Pelagomonadales</taxon>
        <taxon>Pelagomonadaceae</taxon>
        <taxon>Chrysophaeum</taxon>
    </lineage>
</organism>
<evidence type="ECO:0000313" key="2">
    <source>
        <dbReference type="EMBL" id="KAJ8602507.1"/>
    </source>
</evidence>
<dbReference type="InterPro" id="IPR036871">
    <property type="entry name" value="PX_dom_sf"/>
</dbReference>
<dbReference type="PANTHER" id="PTHR10555">
    <property type="entry name" value="SORTING NEXIN"/>
    <property type="match status" value="1"/>
</dbReference>
<dbReference type="PROSITE" id="PS50195">
    <property type="entry name" value="PX"/>
    <property type="match status" value="1"/>
</dbReference>
<keyword evidence="3" id="KW-1185">Reference proteome</keyword>
<dbReference type="SUPFAM" id="SSF64268">
    <property type="entry name" value="PX domain"/>
    <property type="match status" value="1"/>
</dbReference>
<dbReference type="PANTHER" id="PTHR10555:SF170">
    <property type="entry name" value="FI18122P1"/>
    <property type="match status" value="1"/>
</dbReference>
<dbReference type="GO" id="GO:0005768">
    <property type="term" value="C:endosome"/>
    <property type="evidence" value="ECO:0007669"/>
    <property type="project" value="TreeGrafter"/>
</dbReference>
<dbReference type="Proteomes" id="UP001230188">
    <property type="component" value="Unassembled WGS sequence"/>
</dbReference>
<proteinExistence type="predicted"/>